<proteinExistence type="predicted"/>
<dbReference type="Proteomes" id="UP001152607">
    <property type="component" value="Unassembled WGS sequence"/>
</dbReference>
<comment type="caution">
    <text evidence="2">The sequence shown here is derived from an EMBL/GenBank/DDBJ whole genome shotgun (WGS) entry which is preliminary data.</text>
</comment>
<evidence type="ECO:0000256" key="1">
    <source>
        <dbReference type="SAM" id="Phobius"/>
    </source>
</evidence>
<organism evidence="2 3">
    <name type="scientific">Periconia digitata</name>
    <dbReference type="NCBI Taxonomy" id="1303443"/>
    <lineage>
        <taxon>Eukaryota</taxon>
        <taxon>Fungi</taxon>
        <taxon>Dikarya</taxon>
        <taxon>Ascomycota</taxon>
        <taxon>Pezizomycotina</taxon>
        <taxon>Dothideomycetes</taxon>
        <taxon>Pleosporomycetidae</taxon>
        <taxon>Pleosporales</taxon>
        <taxon>Massarineae</taxon>
        <taxon>Periconiaceae</taxon>
        <taxon>Periconia</taxon>
    </lineage>
</organism>
<name>A0A9W4URZ2_9PLEO</name>
<evidence type="ECO:0000313" key="3">
    <source>
        <dbReference type="Proteomes" id="UP001152607"/>
    </source>
</evidence>
<feature type="transmembrane region" description="Helical" evidence="1">
    <location>
        <begin position="57"/>
        <end position="77"/>
    </location>
</feature>
<reference evidence="2" key="1">
    <citation type="submission" date="2023-01" db="EMBL/GenBank/DDBJ databases">
        <authorList>
            <person name="Van Ghelder C."/>
            <person name="Rancurel C."/>
        </authorList>
    </citation>
    <scope>NUCLEOTIDE SEQUENCE</scope>
    <source>
        <strain evidence="2">CNCM I-4278</strain>
    </source>
</reference>
<accession>A0A9W4URZ2</accession>
<sequence length="79" mass="9207">MRKLRVGGFLVFGAIDAWRCANMFSLPQNGEVHICNSTNYMLANSLECLLANGPHTALFLFLSFFYFFLFFFQFNWIHV</sequence>
<keyword evidence="1" id="KW-0472">Membrane</keyword>
<dbReference type="AlphaFoldDB" id="A0A9W4URZ2"/>
<keyword evidence="1" id="KW-1133">Transmembrane helix</keyword>
<gene>
    <name evidence="2" type="ORF">PDIGIT_LOCUS12420</name>
</gene>
<evidence type="ECO:0000313" key="2">
    <source>
        <dbReference type="EMBL" id="CAI6339268.1"/>
    </source>
</evidence>
<keyword evidence="3" id="KW-1185">Reference proteome</keyword>
<dbReference type="EMBL" id="CAOQHR010000009">
    <property type="protein sequence ID" value="CAI6339268.1"/>
    <property type="molecule type" value="Genomic_DNA"/>
</dbReference>
<keyword evidence="1" id="KW-0812">Transmembrane</keyword>
<protein>
    <submittedName>
        <fullName evidence="2">Uncharacterized protein</fullName>
    </submittedName>
</protein>